<dbReference type="EMBL" id="CP011797">
    <property type="protein sequence ID" value="ATX78415.1"/>
    <property type="molecule type" value="Genomic_DNA"/>
</dbReference>
<dbReference type="InterPro" id="IPR036249">
    <property type="entry name" value="Thioredoxin-like_sf"/>
</dbReference>
<dbReference type="CDD" id="cd03025">
    <property type="entry name" value="DsbA_FrnE_like"/>
    <property type="match status" value="1"/>
</dbReference>
<dbReference type="PANTHER" id="PTHR13887:SF54">
    <property type="entry name" value="DSBA FAMILY PROTEIN"/>
    <property type="match status" value="1"/>
</dbReference>
<evidence type="ECO:0000313" key="2">
    <source>
        <dbReference type="Proteomes" id="UP000229757"/>
    </source>
</evidence>
<protein>
    <submittedName>
        <fullName evidence="1">Thioredoxin domain protein</fullName>
    </submittedName>
</protein>
<dbReference type="Proteomes" id="UP000229757">
    <property type="component" value="Chromosome"/>
</dbReference>
<dbReference type="Gene3D" id="3.40.30.10">
    <property type="entry name" value="Glutaredoxin"/>
    <property type="match status" value="1"/>
</dbReference>
<dbReference type="Pfam" id="PF13743">
    <property type="entry name" value="Thioredoxin_5"/>
    <property type="match status" value="1"/>
</dbReference>
<sequence>MAQGAVVMNTESEFIYIHDPMCSWCWAHKPVWDRFAAELADRVTVRYCVGGLAPDSDEVMPVAQQQAIAGYWHQIQGRLGTEFNFDFWTENEPRRSTYPACRAVIAASWQQAELAMISALQSAYYLRALNPSNVEVLQQLAEEIGLDSARFAADLASPELQQALTVELNFARSLPIEGFPSMVLLHRGRYHSIALNYQDYSGALQQVVELLENTSES</sequence>
<evidence type="ECO:0000313" key="1">
    <source>
        <dbReference type="EMBL" id="ATX78415.1"/>
    </source>
</evidence>
<accession>A0A2K8KUJ1</accession>
<keyword evidence="2" id="KW-1185">Reference proteome</keyword>
<proteinExistence type="predicted"/>
<dbReference type="KEGG" id="rfo:REIFOR_03312"/>
<gene>
    <name evidence="1" type="ORF">REIFOR_03312</name>
</gene>
<dbReference type="AlphaFoldDB" id="A0A2K8KUJ1"/>
<dbReference type="Gene3D" id="1.10.472.60">
    <property type="entry name" value="putative protein disulfide isomerase domain"/>
    <property type="match status" value="1"/>
</dbReference>
<reference evidence="1 2" key="1">
    <citation type="journal article" date="2017" name="Environ. Microbiol.">
        <title>Genomic and physiological analyses of 'Reinekea forsetii' reveal a versatile opportunistic lifestyle during spring algae blooms.</title>
        <authorList>
            <person name="Avci B."/>
            <person name="Hahnke R.L."/>
            <person name="Chafee M."/>
            <person name="Fischer T."/>
            <person name="Gruber-Vodicka H."/>
            <person name="Tegetmeyer H.E."/>
            <person name="Harder J."/>
            <person name="Fuchs B.M."/>
            <person name="Amann R.I."/>
            <person name="Teeling H."/>
        </authorList>
    </citation>
    <scope>NUCLEOTIDE SEQUENCE [LARGE SCALE GENOMIC DNA]</scope>
    <source>
        <strain evidence="1 2">Hel1_31_D35</strain>
    </source>
</reference>
<dbReference type="PANTHER" id="PTHR13887">
    <property type="entry name" value="GLUTATHIONE S-TRANSFERASE KAPPA"/>
    <property type="match status" value="1"/>
</dbReference>
<dbReference type="SUPFAM" id="SSF52833">
    <property type="entry name" value="Thioredoxin-like"/>
    <property type="match status" value="1"/>
</dbReference>
<name>A0A2K8KUJ1_9GAMM</name>
<organism evidence="1 2">
    <name type="scientific">Reinekea forsetii</name>
    <dbReference type="NCBI Taxonomy" id="1336806"/>
    <lineage>
        <taxon>Bacteria</taxon>
        <taxon>Pseudomonadati</taxon>
        <taxon>Pseudomonadota</taxon>
        <taxon>Gammaproteobacteria</taxon>
        <taxon>Oceanospirillales</taxon>
        <taxon>Saccharospirillaceae</taxon>
        <taxon>Reinekea</taxon>
    </lineage>
</organism>